<accession>W6Q6G8</accession>
<evidence type="ECO:0000313" key="3">
    <source>
        <dbReference type="Proteomes" id="UP000030686"/>
    </source>
</evidence>
<dbReference type="EMBL" id="HG792016">
    <property type="protein sequence ID" value="CDM31606.1"/>
    <property type="molecule type" value="Genomic_DNA"/>
</dbReference>
<proteinExistence type="predicted"/>
<feature type="signal peptide" evidence="1">
    <location>
        <begin position="1"/>
        <end position="17"/>
    </location>
</feature>
<gene>
    <name evidence="2" type="ORF">PROQFM164_S02g001756</name>
</gene>
<feature type="chain" id="PRO_5004879613" evidence="1">
    <location>
        <begin position="18"/>
        <end position="72"/>
    </location>
</feature>
<protein>
    <submittedName>
        <fullName evidence="2">Genomic scaffold, ProqFM164S02</fullName>
    </submittedName>
</protein>
<name>W6Q6G8_PENRF</name>
<organism evidence="2 3">
    <name type="scientific">Penicillium roqueforti (strain FM164)</name>
    <dbReference type="NCBI Taxonomy" id="1365484"/>
    <lineage>
        <taxon>Eukaryota</taxon>
        <taxon>Fungi</taxon>
        <taxon>Dikarya</taxon>
        <taxon>Ascomycota</taxon>
        <taxon>Pezizomycotina</taxon>
        <taxon>Eurotiomycetes</taxon>
        <taxon>Eurotiomycetidae</taxon>
        <taxon>Eurotiales</taxon>
        <taxon>Aspergillaceae</taxon>
        <taxon>Penicillium</taxon>
    </lineage>
</organism>
<reference evidence="2" key="1">
    <citation type="journal article" date="2014" name="Nat. Commun.">
        <title>Multiple recent horizontal transfers of a large genomic region in cheese making fungi.</title>
        <authorList>
            <person name="Cheeseman K."/>
            <person name="Ropars J."/>
            <person name="Renault P."/>
            <person name="Dupont J."/>
            <person name="Gouzy J."/>
            <person name="Branca A."/>
            <person name="Abraham A.L."/>
            <person name="Ceppi M."/>
            <person name="Conseiller E."/>
            <person name="Debuchy R."/>
            <person name="Malagnac F."/>
            <person name="Goarin A."/>
            <person name="Silar P."/>
            <person name="Lacoste S."/>
            <person name="Sallet E."/>
            <person name="Bensimon A."/>
            <person name="Giraud T."/>
            <person name="Brygoo Y."/>
        </authorList>
    </citation>
    <scope>NUCLEOTIDE SEQUENCE [LARGE SCALE GENOMIC DNA]</scope>
    <source>
        <strain evidence="2">FM164</strain>
    </source>
</reference>
<dbReference type="AlphaFoldDB" id="W6Q6G8"/>
<evidence type="ECO:0000256" key="1">
    <source>
        <dbReference type="SAM" id="SignalP"/>
    </source>
</evidence>
<keyword evidence="3" id="KW-1185">Reference proteome</keyword>
<dbReference type="Proteomes" id="UP000030686">
    <property type="component" value="Unassembled WGS sequence"/>
</dbReference>
<evidence type="ECO:0000313" key="2">
    <source>
        <dbReference type="EMBL" id="CDM31606.1"/>
    </source>
</evidence>
<keyword evidence="1" id="KW-0732">Signal</keyword>
<sequence length="72" mass="7434">MRLTVLLYAALAGLSLAAPAEPAEAADAAALDKRQASCVTIRNQLASCEAEGNCGTVMAQCIALHCQHCANF</sequence>